<dbReference type="PANTHER" id="PTHR45979">
    <property type="entry name" value="PAP/OAS1 SUBSTRATE-BINDING DOMAIN SUPERFAMILY"/>
    <property type="match status" value="1"/>
</dbReference>
<feature type="compositionally biased region" description="Basic and acidic residues" evidence="1">
    <location>
        <begin position="1195"/>
        <end position="1204"/>
    </location>
</feature>
<dbReference type="Pfam" id="PF26180">
    <property type="entry name" value="PAP-OAS1"/>
    <property type="match status" value="1"/>
</dbReference>
<dbReference type="Proteomes" id="UP000228380">
    <property type="component" value="Chromosome 6"/>
</dbReference>
<feature type="region of interest" description="Disordered" evidence="1">
    <location>
        <begin position="394"/>
        <end position="433"/>
    </location>
</feature>
<feature type="compositionally biased region" description="Low complexity" evidence="1">
    <location>
        <begin position="1358"/>
        <end position="1373"/>
    </location>
</feature>
<dbReference type="FunFam" id="1.10.1410.10:FF:000013">
    <property type="entry name" value="PAP/OAS1 substrate-binding domain superfamily"/>
    <property type="match status" value="1"/>
</dbReference>
<feature type="compositionally biased region" description="Polar residues" evidence="1">
    <location>
        <begin position="835"/>
        <end position="844"/>
    </location>
</feature>
<evidence type="ECO:0000256" key="1">
    <source>
        <dbReference type="SAM" id="MobiDB-lite"/>
    </source>
</evidence>
<feature type="compositionally biased region" description="Basic and acidic residues" evidence="1">
    <location>
        <begin position="1169"/>
        <end position="1183"/>
    </location>
</feature>
<dbReference type="InterPro" id="IPR054708">
    <property type="entry name" value="MTPAP-like_central"/>
</dbReference>
<dbReference type="GeneID" id="103710172"/>
<dbReference type="InterPro" id="IPR058921">
    <property type="entry name" value="PAP/OAS1-rel"/>
</dbReference>
<dbReference type="SUPFAM" id="SSF81301">
    <property type="entry name" value="Nucleotidyltransferase"/>
    <property type="match status" value="1"/>
</dbReference>
<name>A0A8B7C8I4_PHODC</name>
<feature type="compositionally biased region" description="Basic and acidic residues" evidence="1">
    <location>
        <begin position="1236"/>
        <end position="1249"/>
    </location>
</feature>
<protein>
    <submittedName>
        <fullName evidence="5">Uncharacterized protein LOC103710172</fullName>
    </submittedName>
</protein>
<feature type="compositionally biased region" description="Polar residues" evidence="1">
    <location>
        <begin position="910"/>
        <end position="925"/>
    </location>
</feature>
<proteinExistence type="predicted"/>
<dbReference type="FunFam" id="3.30.460.10:FF:000046">
    <property type="entry name" value="PAP/OAS1 substrate-binding domain superfamily"/>
    <property type="match status" value="1"/>
</dbReference>
<dbReference type="SUPFAM" id="SSF81631">
    <property type="entry name" value="PAP/OAS1 substrate-binding domain"/>
    <property type="match status" value="1"/>
</dbReference>
<reference evidence="4" key="1">
    <citation type="journal article" date="2019" name="Nat. Commun.">
        <title>Genome-wide association mapping of date palm fruit traits.</title>
        <authorList>
            <person name="Hazzouri K.M."/>
            <person name="Gros-Balthazard M."/>
            <person name="Flowers J.M."/>
            <person name="Copetti D."/>
            <person name="Lemansour A."/>
            <person name="Lebrun M."/>
            <person name="Masmoudi K."/>
            <person name="Ferrand S."/>
            <person name="Dhar M.I."/>
            <person name="Fresquez Z.A."/>
            <person name="Rosas U."/>
            <person name="Zhang J."/>
            <person name="Talag J."/>
            <person name="Lee S."/>
            <person name="Kudrna D."/>
            <person name="Powell R.F."/>
            <person name="Leitch I.J."/>
            <person name="Krueger R.R."/>
            <person name="Wing R.A."/>
            <person name="Amiri K.M.A."/>
            <person name="Purugganan M.D."/>
        </authorList>
    </citation>
    <scope>NUCLEOTIDE SEQUENCE [LARGE SCALE GENOMIC DNA]</scope>
    <source>
        <strain evidence="4">cv. Khalas</strain>
    </source>
</reference>
<dbReference type="OrthoDB" id="273917at2759"/>
<reference evidence="5" key="2">
    <citation type="submission" date="2025-08" db="UniProtKB">
        <authorList>
            <consortium name="RefSeq"/>
        </authorList>
    </citation>
    <scope>IDENTIFICATION</scope>
    <source>
        <tissue evidence="5">Young leaves</tissue>
    </source>
</reference>
<accession>A0A8B7C8I4</accession>
<organism evidence="4 5">
    <name type="scientific">Phoenix dactylifera</name>
    <name type="common">Date palm</name>
    <dbReference type="NCBI Taxonomy" id="42345"/>
    <lineage>
        <taxon>Eukaryota</taxon>
        <taxon>Viridiplantae</taxon>
        <taxon>Streptophyta</taxon>
        <taxon>Embryophyta</taxon>
        <taxon>Tracheophyta</taxon>
        <taxon>Spermatophyta</taxon>
        <taxon>Magnoliopsida</taxon>
        <taxon>Liliopsida</taxon>
        <taxon>Arecaceae</taxon>
        <taxon>Coryphoideae</taxon>
        <taxon>Phoeniceae</taxon>
        <taxon>Phoenix</taxon>
    </lineage>
</organism>
<feature type="compositionally biased region" description="Basic and acidic residues" evidence="1">
    <location>
        <begin position="796"/>
        <end position="810"/>
    </location>
</feature>
<feature type="region of interest" description="Disordered" evidence="1">
    <location>
        <begin position="481"/>
        <end position="521"/>
    </location>
</feature>
<dbReference type="RefSeq" id="XP_008794020.2">
    <property type="nucleotide sequence ID" value="XM_008795798.4"/>
</dbReference>
<feature type="compositionally biased region" description="Basic and acidic residues" evidence="1">
    <location>
        <begin position="416"/>
        <end position="431"/>
    </location>
</feature>
<dbReference type="KEGG" id="pda:103710172"/>
<dbReference type="Pfam" id="PF22600">
    <property type="entry name" value="MTPAP-like_central"/>
    <property type="match status" value="1"/>
</dbReference>
<feature type="compositionally biased region" description="Polar residues" evidence="1">
    <location>
        <begin position="812"/>
        <end position="828"/>
    </location>
</feature>
<evidence type="ECO:0000313" key="5">
    <source>
        <dbReference type="RefSeq" id="XP_008794020.2"/>
    </source>
</evidence>
<dbReference type="PANTHER" id="PTHR45979:SF30">
    <property type="entry name" value="NUCLEOTIDYLTRANSFERASE"/>
    <property type="match status" value="1"/>
</dbReference>
<feature type="region of interest" description="Disordered" evidence="1">
    <location>
        <begin position="1150"/>
        <end position="1249"/>
    </location>
</feature>
<gene>
    <name evidence="5" type="primary">LOC103710172</name>
</gene>
<dbReference type="CDD" id="cd05402">
    <property type="entry name" value="NT_PAP_TUTase"/>
    <property type="match status" value="1"/>
</dbReference>
<sequence>MGEHEGWAEPSGLLPNGLLPNEVANVTRVLDAERWSTAEERTGELIARIQPNQPSEERRNAVANYVQRLIMKCFSCQVFTFGSVPLKTYLPDGDIDLTAFSNNENLKDTWANEVRYVLENEEKSENAEFHVKEVQYIQAEVKIIKCLVEDIVVDISFNQVGGLCTLCFLEQIDHLINQNHLFKRSIILIKAWCYYESRILGAHHGLISTYALETLVLYIFHVFNNSFSGPLEVLYRFLEFFSNFDWDNFCVSLWGPVPVSSLPDMTAVPPREDGGELLLSKPFDALSVAYAVKPSGQENQSQPFISKHFNVIDPLRTNNNLGRSVSKGNFFRIRSAFAFGAKKLARLLDCPKEDLIAEVNQFFMNTWERHGSGHRPDAPCPNLRHVRTLKTVPVEESNSSRNNGSIKNSRNSVLQDGHEHVVESGHDHEDPSSEVVYSISQRSQNVYRMNNPSTPFHNQSQKNNGVQMNSRVYGQFERNISSSGSVQSDKNQKILRPQRSVNDQGQGRFHFARTRSSPELTEASVEVLSQGRPNGVVETTKTQNTPARLDFGRRIRNLVSEATGSHSMSSFDDPTSIRHITSHQSFEAGSDANSVSNSYHDDLNFSSIGEELASASEALEMQQEEQDLVNMIASSKLHNLNGQVQLPMHLASPHLPLTISPLLASMGYVQRNLAGMVPTNLSLIGPSWGSNMQFPQGPFSSPLSQYYHPAGLSSNHDDMVESVSESSGMTGLNTEDGDQDFWKDDAGSTRGFNPENRTSQMLHFNGKQQSTPSGSNFSSSSRGSISGAGSQGQHKFAREDREPVREDHIDAFQNQASRVNDIDSNARNANVRFSPVSQANSSRNKPGYESSRDGSTSRVSRSARDKWGRKPFSSAGLTSLHGKARSGWQVEGSSDHDSVEVEDDSRDSIPLSTMGSDISERTAGSASLTSSHVSNHQLHGYEPAHISGSDSMSPIAPVLVGTSRQRTVDNSGLVPMTFFPTGPLVPFLMLPVYNFTSDTGNSDGLARQFDHDERADNCQISPSDQNFGSLRNLDQAEAPLSLTASGGAAFEPLGEKSDILNSDFASHLQNLLYGRFCQDTHLHGPLIYPSPAAAPPVNLQGHFPLDGPGRPLSANVNFTQVMTYGPRLVPVMPIQPVPDRTSGVFQRYGDEAPRYRGGTGTYLPNPKVSFRDRQSMSFRDRQSSSRNHRGNYGYDRSDHGDREGSWINSKTRAAGRSHMRSQAERPPSWPDQLAASEHHADRQWESQRHEPAASYLVPNNSFVSTKSSHGSTNMAYAFHRPPVAGSDGVSPANPTIPPVFMVYSPDHGVGYDSSTEPLEFGSLGSMHLSGTNEAPRPNDGNPASGLYEQRHGTYFGGSPRSSPEQPSSPQLHR</sequence>
<dbReference type="InterPro" id="IPR043519">
    <property type="entry name" value="NT_sf"/>
</dbReference>
<feature type="compositionally biased region" description="Polar residues" evidence="1">
    <location>
        <begin position="723"/>
        <end position="733"/>
    </location>
</feature>
<evidence type="ECO:0000259" key="3">
    <source>
        <dbReference type="Pfam" id="PF26180"/>
    </source>
</evidence>
<evidence type="ECO:0000313" key="4">
    <source>
        <dbReference type="Proteomes" id="UP000228380"/>
    </source>
</evidence>
<feature type="compositionally biased region" description="Polar residues" evidence="1">
    <location>
        <begin position="396"/>
        <end position="414"/>
    </location>
</feature>
<dbReference type="Gene3D" id="1.10.1410.10">
    <property type="match status" value="1"/>
</dbReference>
<feature type="region of interest" description="Disordered" evidence="1">
    <location>
        <begin position="710"/>
        <end position="925"/>
    </location>
</feature>
<feature type="domain" description="PAP/OAS1 substrate-binding-related" evidence="3">
    <location>
        <begin position="176"/>
        <end position="367"/>
    </location>
</feature>
<dbReference type="Gene3D" id="3.30.460.10">
    <property type="entry name" value="Beta Polymerase, domain 2"/>
    <property type="match status" value="1"/>
</dbReference>
<keyword evidence="4" id="KW-1185">Reference proteome</keyword>
<feature type="compositionally biased region" description="Low complexity" evidence="1">
    <location>
        <begin position="768"/>
        <end position="793"/>
    </location>
</feature>
<feature type="domain" description="Poly(A) RNA polymerase mitochondrial-like central palm" evidence="2">
    <location>
        <begin position="44"/>
        <end position="163"/>
    </location>
</feature>
<evidence type="ECO:0000259" key="2">
    <source>
        <dbReference type="Pfam" id="PF22600"/>
    </source>
</evidence>
<feature type="region of interest" description="Disordered" evidence="1">
    <location>
        <begin position="1313"/>
        <end position="1373"/>
    </location>
</feature>
<dbReference type="InterPro" id="IPR058920">
    <property type="entry name" value="PAP-OAS1-bd-rel"/>
</dbReference>